<keyword evidence="8" id="KW-1185">Reference proteome</keyword>
<dbReference type="InterPro" id="IPR036955">
    <property type="entry name" value="AP2/ERF_dom_sf"/>
</dbReference>
<evidence type="ECO:0000256" key="3">
    <source>
        <dbReference type="ARBA" id="ARBA00023125"/>
    </source>
</evidence>
<keyword evidence="5" id="KW-0539">Nucleus</keyword>
<reference evidence="7 8" key="1">
    <citation type="submission" date="2019-12" db="EMBL/GenBank/DDBJ databases">
        <authorList>
            <person name="Alioto T."/>
            <person name="Alioto T."/>
            <person name="Gomez Garrido J."/>
        </authorList>
    </citation>
    <scope>NUCLEOTIDE SEQUENCE [LARGE SCALE GENOMIC DNA]</scope>
</reference>
<keyword evidence="3" id="KW-0238">DNA-binding</keyword>
<evidence type="ECO:0000259" key="6">
    <source>
        <dbReference type="PROSITE" id="PS51032"/>
    </source>
</evidence>
<dbReference type="GO" id="GO:0003677">
    <property type="term" value="F:DNA binding"/>
    <property type="evidence" value="ECO:0007669"/>
    <property type="project" value="UniProtKB-KW"/>
</dbReference>
<keyword evidence="2" id="KW-0805">Transcription regulation</keyword>
<sequence length="110" mass="13289">MKHLVALPEIKPEIIATDPQKESEKKFEWENRTTNDHSTVEVKVDRELMKNQVFEDQRRYRGVMQHPWRKFAAEIHDPRLLCGSGHLTRQWRHRKLMTGRLLNLEEAKRY</sequence>
<dbReference type="EMBL" id="CACTIH010007383">
    <property type="protein sequence ID" value="CAA3011912.1"/>
    <property type="molecule type" value="Genomic_DNA"/>
</dbReference>
<dbReference type="GO" id="GO:0003700">
    <property type="term" value="F:DNA-binding transcription factor activity"/>
    <property type="evidence" value="ECO:0007669"/>
    <property type="project" value="InterPro"/>
</dbReference>
<protein>
    <submittedName>
        <fullName evidence="7">Ethylene-responsive transcription factor 5-like</fullName>
    </submittedName>
</protein>
<comment type="caution">
    <text evidence="7">The sequence shown here is derived from an EMBL/GenBank/DDBJ whole genome shotgun (WGS) entry which is preliminary data.</text>
</comment>
<evidence type="ECO:0000256" key="2">
    <source>
        <dbReference type="ARBA" id="ARBA00023015"/>
    </source>
</evidence>
<accession>A0A8S0U004</accession>
<organism evidence="7 8">
    <name type="scientific">Olea europaea subsp. europaea</name>
    <dbReference type="NCBI Taxonomy" id="158383"/>
    <lineage>
        <taxon>Eukaryota</taxon>
        <taxon>Viridiplantae</taxon>
        <taxon>Streptophyta</taxon>
        <taxon>Embryophyta</taxon>
        <taxon>Tracheophyta</taxon>
        <taxon>Spermatophyta</taxon>
        <taxon>Magnoliopsida</taxon>
        <taxon>eudicotyledons</taxon>
        <taxon>Gunneridae</taxon>
        <taxon>Pentapetalae</taxon>
        <taxon>asterids</taxon>
        <taxon>lamiids</taxon>
        <taxon>Lamiales</taxon>
        <taxon>Oleaceae</taxon>
        <taxon>Oleeae</taxon>
        <taxon>Olea</taxon>
    </lineage>
</organism>
<evidence type="ECO:0000313" key="8">
    <source>
        <dbReference type="Proteomes" id="UP000594638"/>
    </source>
</evidence>
<evidence type="ECO:0000256" key="5">
    <source>
        <dbReference type="ARBA" id="ARBA00023242"/>
    </source>
</evidence>
<feature type="domain" description="AP2/ERF" evidence="6">
    <location>
        <begin position="59"/>
        <end position="110"/>
    </location>
</feature>
<comment type="subcellular location">
    <subcellularLocation>
        <location evidence="1">Nucleus</location>
    </subcellularLocation>
</comment>
<evidence type="ECO:0000256" key="4">
    <source>
        <dbReference type="ARBA" id="ARBA00023163"/>
    </source>
</evidence>
<dbReference type="Gene3D" id="3.30.730.10">
    <property type="entry name" value="AP2/ERF domain"/>
    <property type="match status" value="1"/>
</dbReference>
<evidence type="ECO:0000313" key="7">
    <source>
        <dbReference type="EMBL" id="CAA3011912.1"/>
    </source>
</evidence>
<keyword evidence="4" id="KW-0804">Transcription</keyword>
<dbReference type="Proteomes" id="UP000594638">
    <property type="component" value="Unassembled WGS sequence"/>
</dbReference>
<name>A0A8S0U004_OLEEU</name>
<dbReference type="Gramene" id="OE9A014799T1">
    <property type="protein sequence ID" value="OE9A014799C1"/>
    <property type="gene ID" value="OE9A014799"/>
</dbReference>
<evidence type="ECO:0000256" key="1">
    <source>
        <dbReference type="ARBA" id="ARBA00004123"/>
    </source>
</evidence>
<dbReference type="GO" id="GO:0005634">
    <property type="term" value="C:nucleus"/>
    <property type="evidence" value="ECO:0007669"/>
    <property type="project" value="UniProtKB-SubCell"/>
</dbReference>
<gene>
    <name evidence="7" type="ORF">OLEA9_A014799</name>
</gene>
<dbReference type="AlphaFoldDB" id="A0A8S0U004"/>
<dbReference type="PROSITE" id="PS51032">
    <property type="entry name" value="AP2_ERF"/>
    <property type="match status" value="1"/>
</dbReference>
<dbReference type="InterPro" id="IPR001471">
    <property type="entry name" value="AP2/ERF_dom"/>
</dbReference>
<proteinExistence type="predicted"/>